<reference evidence="2 3" key="1">
    <citation type="journal article" date="2019" name="Nat. Med.">
        <title>A library of human gut bacterial isolates paired with longitudinal multiomics data enables mechanistic microbiome research.</title>
        <authorList>
            <person name="Poyet M."/>
            <person name="Groussin M."/>
            <person name="Gibbons S.M."/>
            <person name="Avila-Pacheco J."/>
            <person name="Jiang X."/>
            <person name="Kearney S.M."/>
            <person name="Perrotta A.R."/>
            <person name="Berdy B."/>
            <person name="Zhao S."/>
            <person name="Lieberman T.D."/>
            <person name="Swanson P.K."/>
            <person name="Smith M."/>
            <person name="Roesemann S."/>
            <person name="Alexander J.E."/>
            <person name="Rich S.A."/>
            <person name="Livny J."/>
            <person name="Vlamakis H."/>
            <person name="Clish C."/>
            <person name="Bullock K."/>
            <person name="Deik A."/>
            <person name="Scott J."/>
            <person name="Pierce K.A."/>
            <person name="Xavier R.J."/>
            <person name="Alm E.J."/>
        </authorList>
    </citation>
    <scope>NUCLEOTIDE SEQUENCE [LARGE SCALE GENOMIC DNA]</scope>
    <source>
        <strain evidence="2 3">BIOML-A2</strain>
    </source>
</reference>
<feature type="signal peptide" evidence="1">
    <location>
        <begin position="1"/>
        <end position="26"/>
    </location>
</feature>
<feature type="chain" id="PRO_5026025329" evidence="1">
    <location>
        <begin position="27"/>
        <end position="236"/>
    </location>
</feature>
<evidence type="ECO:0000313" key="2">
    <source>
        <dbReference type="EMBL" id="MSB21072.1"/>
    </source>
</evidence>
<name>A0A6I2RCZ0_FLAPL</name>
<dbReference type="Proteomes" id="UP000434475">
    <property type="component" value="Unassembled WGS sequence"/>
</dbReference>
<protein>
    <submittedName>
        <fullName evidence="2">Uncharacterized protein</fullName>
    </submittedName>
</protein>
<organism evidence="2 3">
    <name type="scientific">Flavonifractor plautii</name>
    <name type="common">Fusobacterium plautii</name>
    <dbReference type="NCBI Taxonomy" id="292800"/>
    <lineage>
        <taxon>Bacteria</taxon>
        <taxon>Bacillati</taxon>
        <taxon>Bacillota</taxon>
        <taxon>Clostridia</taxon>
        <taxon>Eubacteriales</taxon>
        <taxon>Oscillospiraceae</taxon>
        <taxon>Flavonifractor</taxon>
    </lineage>
</organism>
<sequence>MKMFKKFLSILCAACLFLAMAVPAFATTTEPPTVEKYAHMSLEGASPELAEKILDSRWELVYGHQAWTVNGAVSIRHEDGTIEQLPEFSELFPGWDLAEISRHGAQTVAVFPNSLSAPISPRAIGYHGTISLAMPISGKNTKPFYYFNGTGEEIVTWAETIAAPESQKYFNVGYTNEDIPDPKTGLGTDIGWIPDIPVNSKIAFLSTEDGTRYGVRASASAFGVPGSAYVHVETNS</sequence>
<gene>
    <name evidence="2" type="ORF">GKE97_16285</name>
</gene>
<evidence type="ECO:0000313" key="3">
    <source>
        <dbReference type="Proteomes" id="UP000434475"/>
    </source>
</evidence>
<comment type="caution">
    <text evidence="2">The sequence shown here is derived from an EMBL/GenBank/DDBJ whole genome shotgun (WGS) entry which is preliminary data.</text>
</comment>
<dbReference type="AlphaFoldDB" id="A0A6I2RCZ0"/>
<evidence type="ECO:0000256" key="1">
    <source>
        <dbReference type="SAM" id="SignalP"/>
    </source>
</evidence>
<dbReference type="EMBL" id="WKPR01000019">
    <property type="protein sequence ID" value="MSB21072.1"/>
    <property type="molecule type" value="Genomic_DNA"/>
</dbReference>
<dbReference type="RefSeq" id="WP_172697844.1">
    <property type="nucleotide sequence ID" value="NZ_BAABXT010000001.1"/>
</dbReference>
<accession>A0A6I2RCZ0</accession>
<keyword evidence="1" id="KW-0732">Signal</keyword>
<proteinExistence type="predicted"/>